<dbReference type="AlphaFoldDB" id="A0A2A2TDD2"/>
<dbReference type="Proteomes" id="UP000218238">
    <property type="component" value="Unassembled WGS sequence"/>
</dbReference>
<sequence>MRLIFKWWKHNCLSLILVLPGMIVSYILPVAADEIVNTAIFGSDSFSQSTNTNRAVFTTEIAELRTTKTADKVAVKPGDTVLYRITIRNTGNANANNLTLTDTLPLGLVFETKSLQASIISNNVITQISVSATKSDNRAFNITFAGSIPPQGILNLVYAATVTPDGMRGNGRNLAVATAGRARSNTASHQLKIRPSIFSDCGILIGRVFVDKNFDGEQQSGEPGIPNAVIYMDDGNRIITDANGIFSVANVIAGNRSGTLDLTSLPGYIQAPNLYRIDKNSQSRLVRLAPGSMGRMNFAVTPAFGEER</sequence>
<dbReference type="Pfam" id="PF01345">
    <property type="entry name" value="DUF11"/>
    <property type="match status" value="1"/>
</dbReference>
<dbReference type="EMBL" id="NTFS01000331">
    <property type="protein sequence ID" value="PAX51807.1"/>
    <property type="molecule type" value="Genomic_DNA"/>
</dbReference>
<dbReference type="InterPro" id="IPR051172">
    <property type="entry name" value="Chlamydia_OmcB"/>
</dbReference>
<comment type="caution">
    <text evidence="2">The sequence shown here is derived from an EMBL/GenBank/DDBJ whole genome shotgun (WGS) entry which is preliminary data.</text>
</comment>
<dbReference type="InterPro" id="IPR013783">
    <property type="entry name" value="Ig-like_fold"/>
</dbReference>
<dbReference type="PANTHER" id="PTHR34819">
    <property type="entry name" value="LARGE CYSTEINE-RICH PERIPLASMIC PROTEIN OMCB"/>
    <property type="match status" value="1"/>
</dbReference>
<dbReference type="SUPFAM" id="SSF117074">
    <property type="entry name" value="Hypothetical protein PA1324"/>
    <property type="match status" value="1"/>
</dbReference>
<dbReference type="InterPro" id="IPR047589">
    <property type="entry name" value="DUF11_rpt"/>
</dbReference>
<accession>A0A2A2TDD2</accession>
<protein>
    <recommendedName>
        <fullName evidence="1">DUF11 domain-containing protein</fullName>
    </recommendedName>
</protein>
<dbReference type="Gene3D" id="2.60.40.10">
    <property type="entry name" value="Immunoglobulins"/>
    <property type="match status" value="1"/>
</dbReference>
<dbReference type="PANTHER" id="PTHR34819:SF3">
    <property type="entry name" value="CELL SURFACE PROTEIN"/>
    <property type="match status" value="1"/>
</dbReference>
<dbReference type="OrthoDB" id="9773411at2"/>
<dbReference type="RefSeq" id="WP_095723868.1">
    <property type="nucleotide sequence ID" value="NZ_NTFS01000331.1"/>
</dbReference>
<keyword evidence="3" id="KW-1185">Reference proteome</keyword>
<gene>
    <name evidence="2" type="ORF">CK510_22795</name>
</gene>
<evidence type="ECO:0000313" key="2">
    <source>
        <dbReference type="EMBL" id="PAX51807.1"/>
    </source>
</evidence>
<evidence type="ECO:0000313" key="3">
    <source>
        <dbReference type="Proteomes" id="UP000218238"/>
    </source>
</evidence>
<name>A0A2A2TDD2_9CYAN</name>
<feature type="domain" description="DUF11" evidence="1">
    <location>
        <begin position="64"/>
        <end position="170"/>
    </location>
</feature>
<dbReference type="InterPro" id="IPR001434">
    <property type="entry name" value="OmcB-like_DUF11"/>
</dbReference>
<reference evidence="2 3" key="1">
    <citation type="submission" date="2017-08" db="EMBL/GenBank/DDBJ databases">
        <title>Draft genome sequence of filamentous cyanobacterium Calothrix elsteri CCALA 953.</title>
        <authorList>
            <person name="Gagunashvili A.N."/>
            <person name="Elster J."/>
            <person name="Andresson O.S."/>
        </authorList>
    </citation>
    <scope>NUCLEOTIDE SEQUENCE [LARGE SCALE GENOMIC DNA]</scope>
    <source>
        <strain evidence="2 3">CCALA 953</strain>
    </source>
</reference>
<organism evidence="2 3">
    <name type="scientific">Brunnivagina elsteri CCALA 953</name>
    <dbReference type="NCBI Taxonomy" id="987040"/>
    <lineage>
        <taxon>Bacteria</taxon>
        <taxon>Bacillati</taxon>
        <taxon>Cyanobacteriota</taxon>
        <taxon>Cyanophyceae</taxon>
        <taxon>Nostocales</taxon>
        <taxon>Calotrichaceae</taxon>
        <taxon>Brunnivagina</taxon>
    </lineage>
</organism>
<evidence type="ECO:0000259" key="1">
    <source>
        <dbReference type="Pfam" id="PF01345"/>
    </source>
</evidence>
<dbReference type="InterPro" id="IPR008966">
    <property type="entry name" value="Adhesion_dom_sf"/>
</dbReference>
<proteinExistence type="predicted"/>
<dbReference type="NCBIfam" id="TIGR01451">
    <property type="entry name" value="B_ant_repeat"/>
    <property type="match status" value="1"/>
</dbReference>
<dbReference type="SUPFAM" id="SSF49401">
    <property type="entry name" value="Bacterial adhesins"/>
    <property type="match status" value="1"/>
</dbReference>
<dbReference type="Gene3D" id="2.60.40.740">
    <property type="match status" value="1"/>
</dbReference>